<dbReference type="GO" id="GO:0006511">
    <property type="term" value="P:ubiquitin-dependent protein catabolic process"/>
    <property type="evidence" value="ECO:0007669"/>
    <property type="project" value="TreeGrafter"/>
</dbReference>
<protein>
    <recommendedName>
        <fullName evidence="6">RING-type domain-containing protein</fullName>
    </recommendedName>
</protein>
<dbReference type="SMART" id="SM00184">
    <property type="entry name" value="RING"/>
    <property type="match status" value="1"/>
</dbReference>
<evidence type="ECO:0008006" key="6">
    <source>
        <dbReference type="Google" id="ProtNLM"/>
    </source>
</evidence>
<evidence type="ECO:0000313" key="5">
    <source>
        <dbReference type="Proteomes" id="UP000794436"/>
    </source>
</evidence>
<dbReference type="Gene3D" id="3.30.40.10">
    <property type="entry name" value="Zinc/RING finger domain, C3HC4 (zinc finger)"/>
    <property type="match status" value="1"/>
</dbReference>
<dbReference type="Proteomes" id="UP000794436">
    <property type="component" value="Unassembled WGS sequence"/>
</dbReference>
<evidence type="ECO:0000313" key="4">
    <source>
        <dbReference type="EMBL" id="TMW65457.1"/>
    </source>
</evidence>
<name>A0A8K1CN68_PYTOL</name>
<keyword evidence="1" id="KW-0862">Zinc</keyword>
<dbReference type="Pfam" id="PF13639">
    <property type="entry name" value="zf-RING_2"/>
    <property type="match status" value="1"/>
</dbReference>
<dbReference type="PANTHER" id="PTHR22765">
    <property type="entry name" value="RING FINGER AND PROTEASE ASSOCIATED DOMAIN-CONTAINING"/>
    <property type="match status" value="1"/>
</dbReference>
<dbReference type="Gene3D" id="3.30.1520.10">
    <property type="entry name" value="Phox-like domain"/>
    <property type="match status" value="1"/>
</dbReference>
<reference evidence="4" key="1">
    <citation type="submission" date="2019-03" db="EMBL/GenBank/DDBJ databases">
        <title>Long read genome sequence of the mycoparasitic Pythium oligandrum ATCC 38472 isolated from sugarbeet rhizosphere.</title>
        <authorList>
            <person name="Gaulin E."/>
        </authorList>
    </citation>
    <scope>NUCLEOTIDE SEQUENCE</scope>
    <source>
        <strain evidence="4">ATCC 38472_TT</strain>
    </source>
</reference>
<dbReference type="Pfam" id="PF00787">
    <property type="entry name" value="PX"/>
    <property type="match status" value="1"/>
</dbReference>
<keyword evidence="1" id="KW-0863">Zinc-finger</keyword>
<proteinExistence type="predicted"/>
<dbReference type="InterPro" id="IPR001683">
    <property type="entry name" value="PX_dom"/>
</dbReference>
<accession>A0A8K1CN68</accession>
<dbReference type="EMBL" id="SPLM01000037">
    <property type="protein sequence ID" value="TMW65457.1"/>
    <property type="molecule type" value="Genomic_DNA"/>
</dbReference>
<organism evidence="4 5">
    <name type="scientific">Pythium oligandrum</name>
    <name type="common">Mycoparasitic fungus</name>
    <dbReference type="NCBI Taxonomy" id="41045"/>
    <lineage>
        <taxon>Eukaryota</taxon>
        <taxon>Sar</taxon>
        <taxon>Stramenopiles</taxon>
        <taxon>Oomycota</taxon>
        <taxon>Peronosporomycetes</taxon>
        <taxon>Pythiales</taxon>
        <taxon>Pythiaceae</taxon>
        <taxon>Pythium</taxon>
    </lineage>
</organism>
<evidence type="ECO:0000256" key="1">
    <source>
        <dbReference type="PROSITE-ProRule" id="PRU00175"/>
    </source>
</evidence>
<dbReference type="SUPFAM" id="SSF64268">
    <property type="entry name" value="PX domain"/>
    <property type="match status" value="1"/>
</dbReference>
<dbReference type="GO" id="GO:0061630">
    <property type="term" value="F:ubiquitin protein ligase activity"/>
    <property type="evidence" value="ECO:0007669"/>
    <property type="project" value="TreeGrafter"/>
</dbReference>
<gene>
    <name evidence="4" type="ORF">Poli38472_008099</name>
</gene>
<keyword evidence="1" id="KW-0479">Metal-binding</keyword>
<dbReference type="InterPro" id="IPR051826">
    <property type="entry name" value="E3_ubiquitin-ligase_domain"/>
</dbReference>
<dbReference type="GO" id="GO:0035091">
    <property type="term" value="F:phosphatidylinositol binding"/>
    <property type="evidence" value="ECO:0007669"/>
    <property type="project" value="InterPro"/>
</dbReference>
<dbReference type="InterPro" id="IPR036871">
    <property type="entry name" value="PX_dom_sf"/>
</dbReference>
<dbReference type="OrthoDB" id="8062037at2759"/>
<dbReference type="PROSITE" id="PS50195">
    <property type="entry name" value="PX"/>
    <property type="match status" value="1"/>
</dbReference>
<dbReference type="PANTHER" id="PTHR22765:SF411">
    <property type="entry name" value="OS02G0248440 PROTEIN"/>
    <property type="match status" value="1"/>
</dbReference>
<evidence type="ECO:0000259" key="3">
    <source>
        <dbReference type="PROSITE" id="PS50195"/>
    </source>
</evidence>
<dbReference type="AlphaFoldDB" id="A0A8K1CN68"/>
<dbReference type="GO" id="GO:0008270">
    <property type="term" value="F:zinc ion binding"/>
    <property type="evidence" value="ECO:0007669"/>
    <property type="project" value="UniProtKB-KW"/>
</dbReference>
<comment type="caution">
    <text evidence="4">The sequence shown here is derived from an EMBL/GenBank/DDBJ whole genome shotgun (WGS) entry which is preliminary data.</text>
</comment>
<sequence length="297" mass="34639">MDERASDLVRYRLSLPRSLRHSSLFLEPNARRLFKARHHELQQLSIHTQIGKETPSDTAPFTFYVMQFHNRARFGDQVNWFLRRRYSEFYQFRQDLLREIREWEDGVSQVERETNEFIAISNSLRRPFTNDFPRRHIRPDTPRITQERAAGLQDFVRNLLNAYVDTSVYLLETRFAEPGDEHSNARLRKICDEMEAFLTVPPSQKESERSLTAAILTLEDVDVTSLPVDAAEEGYACCICMNNEESSDDELVVLGHDKLVRLPCMHHYHEDCVIDWFNTSTTCPLCRTSVVRPAAAV</sequence>
<feature type="domain" description="RING-type" evidence="2">
    <location>
        <begin position="237"/>
        <end position="287"/>
    </location>
</feature>
<evidence type="ECO:0000259" key="2">
    <source>
        <dbReference type="PROSITE" id="PS50089"/>
    </source>
</evidence>
<dbReference type="InterPro" id="IPR001841">
    <property type="entry name" value="Znf_RING"/>
</dbReference>
<dbReference type="PROSITE" id="PS50089">
    <property type="entry name" value="ZF_RING_2"/>
    <property type="match status" value="1"/>
</dbReference>
<dbReference type="CDD" id="cd06093">
    <property type="entry name" value="PX_domain"/>
    <property type="match status" value="1"/>
</dbReference>
<dbReference type="SUPFAM" id="SSF57850">
    <property type="entry name" value="RING/U-box"/>
    <property type="match status" value="1"/>
</dbReference>
<dbReference type="InterPro" id="IPR013083">
    <property type="entry name" value="Znf_RING/FYVE/PHD"/>
</dbReference>
<keyword evidence="5" id="KW-1185">Reference proteome</keyword>
<feature type="domain" description="PX" evidence="3">
    <location>
        <begin position="42"/>
        <end position="182"/>
    </location>
</feature>